<keyword evidence="2" id="KW-1185">Reference proteome</keyword>
<reference evidence="2" key="1">
    <citation type="submission" date="2016-10" db="EMBL/GenBank/DDBJ databases">
        <authorList>
            <person name="Varghese N."/>
            <person name="Submissions S."/>
        </authorList>
    </citation>
    <scope>NUCLEOTIDE SEQUENCE [LARGE SCALE GENOMIC DNA]</scope>
    <source>
        <strain evidence="2">DSM 26348</strain>
    </source>
</reference>
<gene>
    <name evidence="1" type="ORF">SAMN05421753_11636</name>
</gene>
<dbReference type="AlphaFoldDB" id="A0A1I3P4J3"/>
<organism evidence="1 2">
    <name type="scientific">Planctomicrobium piriforme</name>
    <dbReference type="NCBI Taxonomy" id="1576369"/>
    <lineage>
        <taxon>Bacteria</taxon>
        <taxon>Pseudomonadati</taxon>
        <taxon>Planctomycetota</taxon>
        <taxon>Planctomycetia</taxon>
        <taxon>Planctomycetales</taxon>
        <taxon>Planctomycetaceae</taxon>
        <taxon>Planctomicrobium</taxon>
    </lineage>
</organism>
<dbReference type="EMBL" id="FOQD01000016">
    <property type="protein sequence ID" value="SFJ16454.1"/>
    <property type="molecule type" value="Genomic_DNA"/>
</dbReference>
<sequence length="100" mass="11277">MMLEREATVDSFDALHAYVHDVLCESENLLKDQFRTTRRALLSKGELCGIEFSLQGLRAVRLGAIWAADQNVILFYNARGERALKVKLTRRIPVETQAAG</sequence>
<dbReference type="Proteomes" id="UP000199518">
    <property type="component" value="Unassembled WGS sequence"/>
</dbReference>
<evidence type="ECO:0000313" key="2">
    <source>
        <dbReference type="Proteomes" id="UP000199518"/>
    </source>
</evidence>
<accession>A0A1I3P4J3</accession>
<evidence type="ECO:0000313" key="1">
    <source>
        <dbReference type="EMBL" id="SFJ16454.1"/>
    </source>
</evidence>
<protein>
    <submittedName>
        <fullName evidence="1">Uncharacterized protein</fullName>
    </submittedName>
</protein>
<name>A0A1I3P4J3_9PLAN</name>
<proteinExistence type="predicted"/>
<dbReference type="RefSeq" id="WP_390458424.1">
    <property type="nucleotide sequence ID" value="NZ_FOQD01000016.1"/>
</dbReference>